<dbReference type="Proteomes" id="UP000268973">
    <property type="component" value="Unassembled WGS sequence"/>
</dbReference>
<dbReference type="AlphaFoldDB" id="A0A432CU37"/>
<reference evidence="2 3" key="1">
    <citation type="submission" date="2018-12" db="EMBL/GenBank/DDBJ databases">
        <title>Vibrio sp. isolated from China Sea.</title>
        <authorList>
            <person name="Li Y."/>
        </authorList>
    </citation>
    <scope>NUCLEOTIDE SEQUENCE [LARGE SCALE GENOMIC DNA]</scope>
    <source>
        <strain evidence="2 3">BEI207</strain>
    </source>
</reference>
<accession>A0A432CU37</accession>
<evidence type="ECO:0000313" key="3">
    <source>
        <dbReference type="Proteomes" id="UP000268973"/>
    </source>
</evidence>
<organism evidence="2 3">
    <name type="scientific">Vibrio aquaticus</name>
    <dbReference type="NCBI Taxonomy" id="2496559"/>
    <lineage>
        <taxon>Bacteria</taxon>
        <taxon>Pseudomonadati</taxon>
        <taxon>Pseudomonadota</taxon>
        <taxon>Gammaproteobacteria</taxon>
        <taxon>Vibrionales</taxon>
        <taxon>Vibrionaceae</taxon>
        <taxon>Vibrio</taxon>
    </lineage>
</organism>
<name>A0A432CU37_9VIBR</name>
<proteinExistence type="predicted"/>
<sequence length="63" mass="7355">MTSKVHNAKLSSEQHYHLPKTLCRKHLSRFKPKVPSVANLLKFIVMCFLLRSVFWVVSIPSFQ</sequence>
<evidence type="ECO:0000313" key="2">
    <source>
        <dbReference type="EMBL" id="RTZ13674.1"/>
    </source>
</evidence>
<comment type="caution">
    <text evidence="2">The sequence shown here is derived from an EMBL/GenBank/DDBJ whole genome shotgun (WGS) entry which is preliminary data.</text>
</comment>
<protein>
    <submittedName>
        <fullName evidence="2">Uncharacterized protein</fullName>
    </submittedName>
</protein>
<gene>
    <name evidence="2" type="ORF">EJ063_19290</name>
</gene>
<dbReference type="EMBL" id="RXZH01000016">
    <property type="protein sequence ID" value="RTZ13674.1"/>
    <property type="molecule type" value="Genomic_DNA"/>
</dbReference>
<evidence type="ECO:0000256" key="1">
    <source>
        <dbReference type="SAM" id="Phobius"/>
    </source>
</evidence>
<keyword evidence="3" id="KW-1185">Reference proteome</keyword>
<feature type="transmembrane region" description="Helical" evidence="1">
    <location>
        <begin position="37"/>
        <end position="57"/>
    </location>
</feature>
<keyword evidence="1" id="KW-1133">Transmembrane helix</keyword>
<keyword evidence="1" id="KW-0472">Membrane</keyword>
<keyword evidence="1" id="KW-0812">Transmembrane</keyword>